<protein>
    <submittedName>
        <fullName evidence="1">Winged helix DNA-binding domain-containing protein</fullName>
    </submittedName>
</protein>
<evidence type="ECO:0000313" key="1">
    <source>
        <dbReference type="EMBL" id="MYR32729.1"/>
    </source>
</evidence>
<keyword evidence="1" id="KW-0238">DNA-binding</keyword>
<dbReference type="GO" id="GO:0003677">
    <property type="term" value="F:DNA binding"/>
    <property type="evidence" value="ECO:0007669"/>
    <property type="project" value="UniProtKB-KW"/>
</dbReference>
<reference evidence="1 2" key="1">
    <citation type="journal article" date="2019" name="Nat. Commun.">
        <title>The antimicrobial potential of Streptomyces from insect microbiomes.</title>
        <authorList>
            <person name="Chevrette M.G."/>
            <person name="Carlson C.M."/>
            <person name="Ortega H.E."/>
            <person name="Thomas C."/>
            <person name="Ananiev G.E."/>
            <person name="Barns K.J."/>
            <person name="Book A.J."/>
            <person name="Cagnazzo J."/>
            <person name="Carlos C."/>
            <person name="Flanigan W."/>
            <person name="Grubbs K.J."/>
            <person name="Horn H.A."/>
            <person name="Hoffmann F.M."/>
            <person name="Klassen J.L."/>
            <person name="Knack J.J."/>
            <person name="Lewin G.R."/>
            <person name="McDonald B.R."/>
            <person name="Muller L."/>
            <person name="Melo W.G.P."/>
            <person name="Pinto-Tomas A.A."/>
            <person name="Schmitz A."/>
            <person name="Wendt-Pienkowski E."/>
            <person name="Wildman S."/>
            <person name="Zhao M."/>
            <person name="Zhang F."/>
            <person name="Bugni T.S."/>
            <person name="Andes D.R."/>
            <person name="Pupo M.T."/>
            <person name="Currie C.R."/>
        </authorList>
    </citation>
    <scope>NUCLEOTIDE SEQUENCE [LARGE SCALE GENOMIC DNA]</scope>
    <source>
        <strain evidence="1 2">SID5840</strain>
    </source>
</reference>
<evidence type="ECO:0000313" key="2">
    <source>
        <dbReference type="Proteomes" id="UP000467124"/>
    </source>
</evidence>
<dbReference type="Pfam" id="PF06224">
    <property type="entry name" value="AlkZ-like"/>
    <property type="match status" value="1"/>
</dbReference>
<gene>
    <name evidence="1" type="ORF">GTW20_10685</name>
</gene>
<organism evidence="1 2">
    <name type="scientific">Nocardiopsis alba</name>
    <dbReference type="NCBI Taxonomy" id="53437"/>
    <lineage>
        <taxon>Bacteria</taxon>
        <taxon>Bacillati</taxon>
        <taxon>Actinomycetota</taxon>
        <taxon>Actinomycetes</taxon>
        <taxon>Streptosporangiales</taxon>
        <taxon>Nocardiopsidaceae</taxon>
        <taxon>Nocardiopsis</taxon>
    </lineage>
</organism>
<dbReference type="PANTHER" id="PTHR38479">
    <property type="entry name" value="LMO0824 PROTEIN"/>
    <property type="match status" value="1"/>
</dbReference>
<dbReference type="EMBL" id="WWHY01000001">
    <property type="protein sequence ID" value="MYR32729.1"/>
    <property type="molecule type" value="Genomic_DNA"/>
</dbReference>
<comment type="caution">
    <text evidence="1">The sequence shown here is derived from an EMBL/GenBank/DDBJ whole genome shotgun (WGS) entry which is preliminary data.</text>
</comment>
<dbReference type="PANTHER" id="PTHR38479:SF2">
    <property type="entry name" value="WINGED HELIX DNA-BINDING DOMAIN-CONTAINING PROTEIN"/>
    <property type="match status" value="1"/>
</dbReference>
<name>A0A7K2IRW9_9ACTN</name>
<sequence>MSLVAGRVPEPIGHLRGPRMVAVLDRRALNRATLARQFLLERVDRPVTDLVSHLAGLQAQTTHSWYVAFQNRLIRPDPEEVGRLLTDGALVRMSLMRSTLHLVTPEDARALRSVTREVMARDLRNSRHGRATVGVDHAAVVARGRELLEERPLTARELGERLGEDWPDVPGEHLAYVVRCLLPVVQTPPRGVWGASGRPLLAPADRWTGLDMEVEPDREGLVLRHLAAFGPASVRDVQAWSGLTRSKAVVEGMRDRLVSFHDERGVELFDLPEAPRPGPDVPAPPRFLYDFDNLLRAHADRSRVISDEGLRRIAVRNGMPPATVLMDGSVAATWRVLRGTAPVVEVSPFAPLPSGEAERVAEEGLALLAFLRPDRDDGRIEFVTPD</sequence>
<accession>A0A7K2IRW9</accession>
<dbReference type="Proteomes" id="UP000467124">
    <property type="component" value="Unassembled WGS sequence"/>
</dbReference>
<dbReference type="InterPro" id="IPR009351">
    <property type="entry name" value="AlkZ-like"/>
</dbReference>
<dbReference type="AlphaFoldDB" id="A0A7K2IRW9"/>
<proteinExistence type="predicted"/>